<dbReference type="Pfam" id="PF13439">
    <property type="entry name" value="Glyco_transf_4"/>
    <property type="match status" value="1"/>
</dbReference>
<dbReference type="STRING" id="71999.KPaMU14_11665"/>
<accession>M2XWJ1</accession>
<dbReference type="Gene3D" id="3.40.50.2000">
    <property type="entry name" value="Glycogen Phosphorylase B"/>
    <property type="match status" value="2"/>
</dbReference>
<feature type="domain" description="Glycosyltransferase subfamily 4-like N-terminal" evidence="4">
    <location>
        <begin position="19"/>
        <end position="174"/>
    </location>
</feature>
<dbReference type="GO" id="GO:0016757">
    <property type="term" value="F:glycosyltransferase activity"/>
    <property type="evidence" value="ECO:0007669"/>
    <property type="project" value="UniProtKB-KW"/>
</dbReference>
<reference evidence="5 6" key="1">
    <citation type="journal article" date="2014" name="Genome Announc.">
        <title>Draft Genome Sequence of Kocuria palustris PEL.</title>
        <authorList>
            <person name="Sharma G."/>
            <person name="Khatri I."/>
            <person name="Subramanian S."/>
        </authorList>
    </citation>
    <scope>NUCLEOTIDE SEQUENCE [LARGE SCALE GENOMIC DNA]</scope>
    <source>
        <strain evidence="5 6">PEL</strain>
    </source>
</reference>
<dbReference type="PANTHER" id="PTHR12526">
    <property type="entry name" value="GLYCOSYLTRANSFERASE"/>
    <property type="match status" value="1"/>
</dbReference>
<dbReference type="InterPro" id="IPR001296">
    <property type="entry name" value="Glyco_trans_1"/>
</dbReference>
<name>M2XWJ1_9MICC</name>
<organism evidence="5 6">
    <name type="scientific">Kocuria palustris PEL</name>
    <dbReference type="NCBI Taxonomy" id="1236550"/>
    <lineage>
        <taxon>Bacteria</taxon>
        <taxon>Bacillati</taxon>
        <taxon>Actinomycetota</taxon>
        <taxon>Actinomycetes</taxon>
        <taxon>Micrococcales</taxon>
        <taxon>Micrococcaceae</taxon>
        <taxon>Kocuria</taxon>
    </lineage>
</organism>
<protein>
    <submittedName>
        <fullName evidence="5">Glycosyl transferase group 1</fullName>
    </submittedName>
</protein>
<evidence type="ECO:0000259" key="4">
    <source>
        <dbReference type="Pfam" id="PF13439"/>
    </source>
</evidence>
<dbReference type="SUPFAM" id="SSF53756">
    <property type="entry name" value="UDP-Glycosyltransferase/glycogen phosphorylase"/>
    <property type="match status" value="1"/>
</dbReference>
<evidence type="ECO:0000256" key="1">
    <source>
        <dbReference type="ARBA" id="ARBA00022676"/>
    </source>
</evidence>
<keyword evidence="2 5" id="KW-0808">Transferase</keyword>
<sequence>MKIAVIGPSRMPIAPPFGGGLEVFVQRMVDGLRCRGLDVDLFAAAGSQGHRRDLEFPGVDWSGHEHGARDDRYPPGARESETAAFARVCRYLERSDYDLVHNNSVHPSILELGPARRPPMVTTLHTPPQDDMQGVLGRVAGASERFCAVSRFTARQWSLPRAAEVIHNGVQTDQWRPGPGGGGAVWFGRLTREKAPHLAIEACRRLGMPLTLIGRCADPTYFSQRIAAHLGDQVRWLGAMAPEQIMDEVGRASLALATPQWDEPFGLVLIEALSCGTPVAAFSRGGIPEILRTVPEHLARPDDVDDLVRAARAALHQPRAEARAIAVERFDLKVMIDRYLSLFEEVIAT</sequence>
<proteinExistence type="predicted"/>
<gene>
    <name evidence="5" type="ORF">C884_02097</name>
</gene>
<evidence type="ECO:0000313" key="6">
    <source>
        <dbReference type="Proteomes" id="UP000009877"/>
    </source>
</evidence>
<feature type="domain" description="Glycosyl transferase family 1" evidence="3">
    <location>
        <begin position="187"/>
        <end position="324"/>
    </location>
</feature>
<dbReference type="RefSeq" id="WP_006214110.1">
    <property type="nucleotide sequence ID" value="NZ_ANHZ02000005.1"/>
</dbReference>
<dbReference type="AlphaFoldDB" id="M2XWJ1"/>
<dbReference type="Proteomes" id="UP000009877">
    <property type="component" value="Unassembled WGS sequence"/>
</dbReference>
<dbReference type="EMBL" id="ANHZ02000005">
    <property type="protein sequence ID" value="EME37183.1"/>
    <property type="molecule type" value="Genomic_DNA"/>
</dbReference>
<evidence type="ECO:0000313" key="5">
    <source>
        <dbReference type="EMBL" id="EME37183.1"/>
    </source>
</evidence>
<evidence type="ECO:0000259" key="3">
    <source>
        <dbReference type="Pfam" id="PF00534"/>
    </source>
</evidence>
<comment type="caution">
    <text evidence="5">The sequence shown here is derived from an EMBL/GenBank/DDBJ whole genome shotgun (WGS) entry which is preliminary data.</text>
</comment>
<dbReference type="InterPro" id="IPR028098">
    <property type="entry name" value="Glyco_trans_4-like_N"/>
</dbReference>
<keyword evidence="6" id="KW-1185">Reference proteome</keyword>
<evidence type="ECO:0000256" key="2">
    <source>
        <dbReference type="ARBA" id="ARBA00022679"/>
    </source>
</evidence>
<keyword evidence="1" id="KW-0328">Glycosyltransferase</keyword>
<dbReference type="Pfam" id="PF00534">
    <property type="entry name" value="Glycos_transf_1"/>
    <property type="match status" value="1"/>
</dbReference>
<dbReference type="PANTHER" id="PTHR12526:SF595">
    <property type="entry name" value="BLL5217 PROTEIN"/>
    <property type="match status" value="1"/>
</dbReference>